<evidence type="ECO:0000313" key="1">
    <source>
        <dbReference type="EMBL" id="SVC90676.1"/>
    </source>
</evidence>
<name>A0A382QZ09_9ZZZZ</name>
<organism evidence="1">
    <name type="scientific">marine metagenome</name>
    <dbReference type="NCBI Taxonomy" id="408172"/>
    <lineage>
        <taxon>unclassified sequences</taxon>
        <taxon>metagenomes</taxon>
        <taxon>ecological metagenomes</taxon>
    </lineage>
</organism>
<reference evidence="1" key="1">
    <citation type="submission" date="2018-05" db="EMBL/GenBank/DDBJ databases">
        <authorList>
            <person name="Lanie J.A."/>
            <person name="Ng W.-L."/>
            <person name="Kazmierczak K.M."/>
            <person name="Andrzejewski T.M."/>
            <person name="Davidsen T.M."/>
            <person name="Wayne K.J."/>
            <person name="Tettelin H."/>
            <person name="Glass J.I."/>
            <person name="Rusch D."/>
            <person name="Podicherti R."/>
            <person name="Tsui H.-C.T."/>
            <person name="Winkler M.E."/>
        </authorList>
    </citation>
    <scope>NUCLEOTIDE SEQUENCE</scope>
</reference>
<gene>
    <name evidence="1" type="ORF">METZ01_LOCUS343530</name>
</gene>
<dbReference type="AlphaFoldDB" id="A0A382QZ09"/>
<dbReference type="EMBL" id="UINC01117915">
    <property type="protein sequence ID" value="SVC90676.1"/>
    <property type="molecule type" value="Genomic_DNA"/>
</dbReference>
<proteinExistence type="predicted"/>
<accession>A0A382QZ09</accession>
<protein>
    <submittedName>
        <fullName evidence="1">Uncharacterized protein</fullName>
    </submittedName>
</protein>
<sequence length="47" mass="5271">MRIHGFPVEVFLFNSLTMLAKEIKIIGIQSTSVEFSMAEIKAVALLF</sequence>